<dbReference type="GO" id="GO:0005524">
    <property type="term" value="F:ATP binding"/>
    <property type="evidence" value="ECO:0007669"/>
    <property type="project" value="UniProtKB-UniRule"/>
</dbReference>
<dbReference type="GO" id="GO:0008716">
    <property type="term" value="F:D-alanine-D-alanine ligase activity"/>
    <property type="evidence" value="ECO:0007669"/>
    <property type="project" value="UniProtKB-UniRule"/>
</dbReference>
<dbReference type="SUPFAM" id="SSF56059">
    <property type="entry name" value="Glutathione synthetase ATP-binding domain-like"/>
    <property type="match status" value="1"/>
</dbReference>
<dbReference type="InterPro" id="IPR011095">
    <property type="entry name" value="Dala_Dala_lig_C"/>
</dbReference>
<comment type="subcellular location">
    <subcellularLocation>
        <location evidence="13">Cytoplasm</location>
    </subcellularLocation>
</comment>
<evidence type="ECO:0000256" key="3">
    <source>
        <dbReference type="ARBA" id="ARBA00010871"/>
    </source>
</evidence>
<dbReference type="Gene3D" id="3.40.50.1010">
    <property type="entry name" value="5'-nuclease"/>
    <property type="match status" value="1"/>
</dbReference>
<dbReference type="GO" id="GO:0046872">
    <property type="term" value="F:metal ion binding"/>
    <property type="evidence" value="ECO:0007669"/>
    <property type="project" value="UniProtKB-KW"/>
</dbReference>
<comment type="cofactor">
    <cofactor evidence="2">
        <name>Mg(2+)</name>
        <dbReference type="ChEBI" id="CHEBI:18420"/>
    </cofactor>
</comment>
<dbReference type="InterPro" id="IPR011761">
    <property type="entry name" value="ATP-grasp"/>
</dbReference>
<keyword evidence="5" id="KW-0479">Metal-binding</keyword>
<feature type="domain" description="ATP-grasp" evidence="15">
    <location>
        <begin position="300"/>
        <end position="493"/>
    </location>
</feature>
<keyword evidence="6 14" id="KW-0547">Nucleotide-binding</keyword>
<dbReference type="InterPro" id="IPR021139">
    <property type="entry name" value="NYN"/>
</dbReference>
<evidence type="ECO:0000256" key="2">
    <source>
        <dbReference type="ARBA" id="ARBA00001946"/>
    </source>
</evidence>
<evidence type="ECO:0000256" key="8">
    <source>
        <dbReference type="ARBA" id="ARBA00022842"/>
    </source>
</evidence>
<evidence type="ECO:0000256" key="14">
    <source>
        <dbReference type="PROSITE-ProRule" id="PRU00409"/>
    </source>
</evidence>
<organism evidence="16">
    <name type="scientific">Catillopecten margaritatus gill symbiont</name>
    <dbReference type="NCBI Taxonomy" id="3083288"/>
    <lineage>
        <taxon>Bacteria</taxon>
        <taxon>Pseudomonadati</taxon>
        <taxon>Pseudomonadota</taxon>
        <taxon>Gammaproteobacteria</taxon>
        <taxon>sulfur-oxidizing symbionts</taxon>
    </lineage>
</organism>
<dbReference type="GO" id="GO:0004540">
    <property type="term" value="F:RNA nuclease activity"/>
    <property type="evidence" value="ECO:0007669"/>
    <property type="project" value="InterPro"/>
</dbReference>
<evidence type="ECO:0000313" key="16">
    <source>
        <dbReference type="EMBL" id="WXT99673.1"/>
    </source>
</evidence>
<comment type="cofactor">
    <cofactor evidence="1">
        <name>Mn(2+)</name>
        <dbReference type="ChEBI" id="CHEBI:29035"/>
    </cofactor>
</comment>
<dbReference type="NCBIfam" id="TIGR01205">
    <property type="entry name" value="D_ala_D_alaTIGR"/>
    <property type="match status" value="1"/>
</dbReference>
<dbReference type="Pfam" id="PF01936">
    <property type="entry name" value="NYN"/>
    <property type="match status" value="1"/>
</dbReference>
<dbReference type="GO" id="GO:0071555">
    <property type="term" value="P:cell wall organization"/>
    <property type="evidence" value="ECO:0007669"/>
    <property type="project" value="UniProtKB-KW"/>
</dbReference>
<evidence type="ECO:0000256" key="11">
    <source>
        <dbReference type="ARBA" id="ARBA00023211"/>
    </source>
</evidence>
<dbReference type="EMBL" id="CP138327">
    <property type="protein sequence ID" value="WXT99673.1"/>
    <property type="molecule type" value="Genomic_DNA"/>
</dbReference>
<keyword evidence="10 13" id="KW-0573">Peptidoglycan synthesis</keyword>
<dbReference type="Gene3D" id="3.40.50.20">
    <property type="match status" value="1"/>
</dbReference>
<evidence type="ECO:0000256" key="1">
    <source>
        <dbReference type="ARBA" id="ARBA00001936"/>
    </source>
</evidence>
<sequence length="494" mass="55785">MQNKIKQRAIVYIDGFNLYNGIRQFGQKYKWLDIESLSQSFVEEGVALEKTKFFTAKLNGNNKAVNNQKTYLSALTKHCKNTNIIYGYFSKARKCKFCNHKNFVEKQTDVNIACEMIKDAYLDNFDIAYLVSGDSDLLYPIEEIKRLGKHIIIASPTHRKSKKLNEIAHGSFEITGNYLEDNQLPNYIKTVRGFITKPLKWQKIAVLMGGNSAEREVSLNSGNAVYEALQNQGVDCFKFDWHGDNLDELWVQKFDKAFIVLHGRGGEDGYIQQQLENRGIAYTGSDAIVSEHCMNKATTKNIWQQHNLPLSPSVLAEVGCQIPNIDFPLPWAVKPILEGSSVGISKVENASDLDKALKLAWQYDEVALIEQWIEGGEYTVSILNGKTLPVIQIKINQGFYDYESKYLSDDTQYLCPCGLLDADEKQVQKIAMRAFTVLGAKTWGRVDFILDKDNMPYLLEINTVPGMTSHSLVPMAAKANGLDFNKLVLAILND</sequence>
<keyword evidence="9 13" id="KW-0133">Cell shape</keyword>
<dbReference type="FunFam" id="3.30.470.20:FF:000008">
    <property type="entry name" value="D-alanine--D-alanine ligase"/>
    <property type="match status" value="1"/>
</dbReference>
<dbReference type="Gene3D" id="3.30.470.20">
    <property type="entry name" value="ATP-grasp fold, B domain"/>
    <property type="match status" value="1"/>
</dbReference>
<dbReference type="PANTHER" id="PTHR23132:SF23">
    <property type="entry name" value="D-ALANINE--D-ALANINE LIGASE B"/>
    <property type="match status" value="1"/>
</dbReference>
<comment type="function">
    <text evidence="13">Cell wall formation.</text>
</comment>
<dbReference type="Pfam" id="PF07478">
    <property type="entry name" value="Dala_Dala_lig_C"/>
    <property type="match status" value="1"/>
</dbReference>
<evidence type="ECO:0000256" key="9">
    <source>
        <dbReference type="ARBA" id="ARBA00022960"/>
    </source>
</evidence>
<evidence type="ECO:0000256" key="10">
    <source>
        <dbReference type="ARBA" id="ARBA00022984"/>
    </source>
</evidence>
<dbReference type="SUPFAM" id="SSF52440">
    <property type="entry name" value="PreATP-grasp domain"/>
    <property type="match status" value="1"/>
</dbReference>
<evidence type="ECO:0000256" key="12">
    <source>
        <dbReference type="ARBA" id="ARBA00023316"/>
    </source>
</evidence>
<dbReference type="CDD" id="cd18722">
    <property type="entry name" value="PIN_NicB-like"/>
    <property type="match status" value="1"/>
</dbReference>
<gene>
    <name evidence="13 16" type="primary">ddl</name>
    <name evidence="16" type="ORF">Ctma_0377</name>
</gene>
<dbReference type="PROSITE" id="PS50975">
    <property type="entry name" value="ATP_GRASP"/>
    <property type="match status" value="1"/>
</dbReference>
<dbReference type="EC" id="6.3.2.4" evidence="13"/>
<dbReference type="HAMAP" id="MF_00047">
    <property type="entry name" value="Dala_Dala_lig"/>
    <property type="match status" value="1"/>
</dbReference>
<evidence type="ECO:0000259" key="15">
    <source>
        <dbReference type="PROSITE" id="PS50975"/>
    </source>
</evidence>
<name>A0AAU6PFB8_9GAMM</name>
<keyword evidence="11" id="KW-0464">Manganese</keyword>
<evidence type="ECO:0000256" key="7">
    <source>
        <dbReference type="ARBA" id="ARBA00022840"/>
    </source>
</evidence>
<evidence type="ECO:0000256" key="5">
    <source>
        <dbReference type="ARBA" id="ARBA00022723"/>
    </source>
</evidence>
<keyword evidence="8" id="KW-0460">Magnesium</keyword>
<keyword evidence="12 13" id="KW-0961">Cell wall biogenesis/degradation</keyword>
<keyword evidence="7 14" id="KW-0067">ATP-binding</keyword>
<dbReference type="GO" id="GO:0009252">
    <property type="term" value="P:peptidoglycan biosynthetic process"/>
    <property type="evidence" value="ECO:0007669"/>
    <property type="project" value="UniProtKB-UniRule"/>
</dbReference>
<proteinExistence type="inferred from homology"/>
<protein>
    <recommendedName>
        <fullName evidence="13">D-alanine--D-alanine ligase</fullName>
        <ecNumber evidence="13">6.3.2.4</ecNumber>
    </recommendedName>
    <alternativeName>
        <fullName evidence="13">D-Ala-D-Ala ligase</fullName>
    </alternativeName>
    <alternativeName>
        <fullName evidence="13">D-alanylalanine synthetase</fullName>
    </alternativeName>
</protein>
<dbReference type="InterPro" id="IPR005905">
    <property type="entry name" value="D_ala_D_ala"/>
</dbReference>
<dbReference type="NCBIfam" id="NF002378">
    <property type="entry name" value="PRK01372.1"/>
    <property type="match status" value="1"/>
</dbReference>
<keyword evidence="13" id="KW-0963">Cytoplasm</keyword>
<accession>A0AAU6PFB8</accession>
<dbReference type="GO" id="GO:0008360">
    <property type="term" value="P:regulation of cell shape"/>
    <property type="evidence" value="ECO:0007669"/>
    <property type="project" value="UniProtKB-KW"/>
</dbReference>
<dbReference type="Gene3D" id="3.30.1490.20">
    <property type="entry name" value="ATP-grasp fold, A domain"/>
    <property type="match status" value="1"/>
</dbReference>
<dbReference type="AlphaFoldDB" id="A0AAU6PFB8"/>
<evidence type="ECO:0000256" key="4">
    <source>
        <dbReference type="ARBA" id="ARBA00022598"/>
    </source>
</evidence>
<keyword evidence="4 13" id="KW-0436">Ligase</keyword>
<evidence type="ECO:0000256" key="6">
    <source>
        <dbReference type="ARBA" id="ARBA00022741"/>
    </source>
</evidence>
<comment type="pathway">
    <text evidence="13">Cell wall biogenesis; peptidoglycan biosynthesis.</text>
</comment>
<comment type="catalytic activity">
    <reaction evidence="13">
        <text>2 D-alanine + ATP = D-alanyl-D-alanine + ADP + phosphate + H(+)</text>
        <dbReference type="Rhea" id="RHEA:11224"/>
        <dbReference type="ChEBI" id="CHEBI:15378"/>
        <dbReference type="ChEBI" id="CHEBI:30616"/>
        <dbReference type="ChEBI" id="CHEBI:43474"/>
        <dbReference type="ChEBI" id="CHEBI:57416"/>
        <dbReference type="ChEBI" id="CHEBI:57822"/>
        <dbReference type="ChEBI" id="CHEBI:456216"/>
        <dbReference type="EC" id="6.3.2.4"/>
    </reaction>
</comment>
<comment type="similarity">
    <text evidence="3 13">Belongs to the D-alanine--D-alanine ligase family.</text>
</comment>
<evidence type="ECO:0000256" key="13">
    <source>
        <dbReference type="HAMAP-Rule" id="MF_00047"/>
    </source>
</evidence>
<dbReference type="GO" id="GO:0005829">
    <property type="term" value="C:cytosol"/>
    <property type="evidence" value="ECO:0007669"/>
    <property type="project" value="TreeGrafter"/>
</dbReference>
<dbReference type="InterPro" id="IPR016185">
    <property type="entry name" value="PreATP-grasp_dom_sf"/>
</dbReference>
<dbReference type="InterPro" id="IPR013815">
    <property type="entry name" value="ATP_grasp_subdomain_1"/>
</dbReference>
<reference evidence="16" key="1">
    <citation type="submission" date="2023-10" db="EMBL/GenBank/DDBJ databases">
        <title>The first scallop-associated chemosynthetic bacterial symbiont.</title>
        <authorList>
            <person name="Lin Y.-T."/>
            <person name="Sun J."/>
            <person name="Ip J.C.-H."/>
            <person name="He X."/>
            <person name="Gao Z.-M."/>
            <person name="Perez M."/>
            <person name="Xu T."/>
            <person name="Qian P.-Y."/>
            <person name="Qiu J.-W."/>
        </authorList>
    </citation>
    <scope>NUCLEOTIDE SEQUENCE</scope>
    <source>
        <strain evidence="16">Gill1</strain>
    </source>
</reference>
<dbReference type="PANTHER" id="PTHR23132">
    <property type="entry name" value="D-ALANINE--D-ALANINE LIGASE"/>
    <property type="match status" value="1"/>
</dbReference>